<proteinExistence type="predicted"/>
<gene>
    <name evidence="16" type="ORF">TVAG_345820</name>
</gene>
<keyword evidence="5" id="KW-0812">Transmembrane</keyword>
<dbReference type="GO" id="GO:0016298">
    <property type="term" value="F:lipase activity"/>
    <property type="evidence" value="ECO:0000318"/>
    <property type="project" value="GO_Central"/>
</dbReference>
<evidence type="ECO:0000256" key="1">
    <source>
        <dbReference type="ARBA" id="ARBA00001913"/>
    </source>
</evidence>
<keyword evidence="6" id="KW-0479">Metal-binding</keyword>
<keyword evidence="9" id="KW-0442">Lipid degradation</keyword>
<evidence type="ECO:0000256" key="9">
    <source>
        <dbReference type="ARBA" id="ARBA00022963"/>
    </source>
</evidence>
<keyword evidence="8" id="KW-0106">Calcium</keyword>
<dbReference type="EMBL" id="DS113616">
    <property type="protein sequence ID" value="EAY00034.1"/>
    <property type="molecule type" value="Genomic_DNA"/>
</dbReference>
<dbReference type="Pfam" id="PF01764">
    <property type="entry name" value="Lipase_3"/>
    <property type="match status" value="1"/>
</dbReference>
<dbReference type="VEuPathDB" id="TrichDB:TVAG_345820"/>
<evidence type="ECO:0000313" key="16">
    <source>
        <dbReference type="EMBL" id="EAY00034.1"/>
    </source>
</evidence>
<keyword evidence="11" id="KW-0443">Lipid metabolism</keyword>
<keyword evidence="17" id="KW-1185">Reference proteome</keyword>
<evidence type="ECO:0000256" key="5">
    <source>
        <dbReference type="ARBA" id="ARBA00022692"/>
    </source>
</evidence>
<dbReference type="PANTHER" id="PTHR45792">
    <property type="entry name" value="DIACYLGLYCEROL LIPASE HOMOLOG-RELATED"/>
    <property type="match status" value="1"/>
</dbReference>
<dbReference type="VEuPathDB" id="TrichDB:TVAGG3_0337760"/>
<name>A2F4W9_TRIV3</name>
<dbReference type="InParanoid" id="A2F4W9"/>
<evidence type="ECO:0000256" key="2">
    <source>
        <dbReference type="ARBA" id="ARBA00004651"/>
    </source>
</evidence>
<evidence type="ECO:0000256" key="6">
    <source>
        <dbReference type="ARBA" id="ARBA00022723"/>
    </source>
</evidence>
<dbReference type="InterPro" id="IPR052214">
    <property type="entry name" value="DAG_Lipase-Related"/>
</dbReference>
<dbReference type="SUPFAM" id="SSF53474">
    <property type="entry name" value="alpha/beta-Hydrolases"/>
    <property type="match status" value="1"/>
</dbReference>
<evidence type="ECO:0000256" key="4">
    <source>
        <dbReference type="ARBA" id="ARBA00022553"/>
    </source>
</evidence>
<evidence type="ECO:0000256" key="13">
    <source>
        <dbReference type="ARBA" id="ARBA00024531"/>
    </source>
</evidence>
<dbReference type="AlphaFoldDB" id="A2F4W9"/>
<dbReference type="InterPro" id="IPR029058">
    <property type="entry name" value="AB_hydrolase_fold"/>
</dbReference>
<evidence type="ECO:0000256" key="10">
    <source>
        <dbReference type="ARBA" id="ARBA00022989"/>
    </source>
</evidence>
<dbReference type="OrthoDB" id="438440at2759"/>
<keyword evidence="7" id="KW-0378">Hydrolase</keyword>
<evidence type="ECO:0000256" key="8">
    <source>
        <dbReference type="ARBA" id="ARBA00022837"/>
    </source>
</evidence>
<dbReference type="GO" id="GO:0046872">
    <property type="term" value="F:metal ion binding"/>
    <property type="evidence" value="ECO:0007669"/>
    <property type="project" value="UniProtKB-KW"/>
</dbReference>
<keyword evidence="4" id="KW-0597">Phosphoprotein</keyword>
<keyword evidence="10" id="KW-1133">Transmembrane helix</keyword>
<sequence>MDLAYAAYNGAGAFSGGTMKYSYTQNAQYRPVFYIYERQNCLWVCIRGSGSQDDWNTDFDYQESSHQFGSYSITCHGGFYRSAEFVYGQVKQYLYDYNGNIYITGHSYGASVSTIVSLMAMTDPKLSGKLAKMGGFCFAAAPSVDNIPSPLDKKICTFVYNNDIVPTLSLVNAYNVIKPMIPKSGVPTFLVKIALKTTIAILHEKKQEFSQSLYNSIMANIDPIVDDINAYHTNKNHIKVSHVCGTVYAINNKDEKLEACLTPGENFNILSSSNTALNDHYQSKYVEALKHKTD</sequence>
<comment type="subcellular location">
    <subcellularLocation>
        <location evidence="2">Cell membrane</location>
        <topology evidence="2">Multi-pass membrane protein</topology>
    </subcellularLocation>
</comment>
<reference evidence="16" key="1">
    <citation type="submission" date="2006-10" db="EMBL/GenBank/DDBJ databases">
        <authorList>
            <person name="Amadeo P."/>
            <person name="Zhao Q."/>
            <person name="Wortman J."/>
            <person name="Fraser-Liggett C."/>
            <person name="Carlton J."/>
        </authorList>
    </citation>
    <scope>NUCLEOTIDE SEQUENCE</scope>
    <source>
        <strain evidence="16">G3</strain>
    </source>
</reference>
<dbReference type="GO" id="GO:0005886">
    <property type="term" value="C:plasma membrane"/>
    <property type="evidence" value="ECO:0007669"/>
    <property type="project" value="UniProtKB-SubCell"/>
</dbReference>
<evidence type="ECO:0000256" key="11">
    <source>
        <dbReference type="ARBA" id="ARBA00023098"/>
    </source>
</evidence>
<dbReference type="PANTHER" id="PTHR45792:SF8">
    <property type="entry name" value="DIACYLGLYCEROL LIPASE-ALPHA"/>
    <property type="match status" value="1"/>
</dbReference>
<dbReference type="Proteomes" id="UP000001542">
    <property type="component" value="Unassembled WGS sequence"/>
</dbReference>
<evidence type="ECO:0000256" key="3">
    <source>
        <dbReference type="ARBA" id="ARBA00022475"/>
    </source>
</evidence>
<dbReference type="EC" id="3.1.1.116" evidence="14"/>
<dbReference type="CDD" id="cd00519">
    <property type="entry name" value="Lipase_3"/>
    <property type="match status" value="1"/>
</dbReference>
<comment type="catalytic activity">
    <reaction evidence="13">
        <text>a 1,2-diacyl-sn-glycerol + H2O = a 2-acylglycerol + a fatty acid + H(+)</text>
        <dbReference type="Rhea" id="RHEA:33275"/>
        <dbReference type="ChEBI" id="CHEBI:15377"/>
        <dbReference type="ChEBI" id="CHEBI:15378"/>
        <dbReference type="ChEBI" id="CHEBI:17389"/>
        <dbReference type="ChEBI" id="CHEBI:17815"/>
        <dbReference type="ChEBI" id="CHEBI:28868"/>
        <dbReference type="EC" id="3.1.1.116"/>
    </reaction>
    <physiologicalReaction direction="left-to-right" evidence="13">
        <dbReference type="Rhea" id="RHEA:33276"/>
    </physiologicalReaction>
</comment>
<dbReference type="InterPro" id="IPR002921">
    <property type="entry name" value="Fungal_lipase-type"/>
</dbReference>
<evidence type="ECO:0000313" key="17">
    <source>
        <dbReference type="Proteomes" id="UP000001542"/>
    </source>
</evidence>
<feature type="domain" description="Fungal lipase-type" evidence="15">
    <location>
        <begin position="44"/>
        <end position="171"/>
    </location>
</feature>
<evidence type="ECO:0000256" key="7">
    <source>
        <dbReference type="ARBA" id="ARBA00022801"/>
    </source>
</evidence>
<keyword evidence="3" id="KW-1003">Cell membrane</keyword>
<dbReference type="GO" id="GO:0016042">
    <property type="term" value="P:lipid catabolic process"/>
    <property type="evidence" value="ECO:0000318"/>
    <property type="project" value="GO_Central"/>
</dbReference>
<evidence type="ECO:0000259" key="15">
    <source>
        <dbReference type="Pfam" id="PF01764"/>
    </source>
</evidence>
<accession>A2F4W9</accession>
<keyword evidence="12" id="KW-0472">Membrane</keyword>
<evidence type="ECO:0000256" key="12">
    <source>
        <dbReference type="ARBA" id="ARBA00023136"/>
    </source>
</evidence>
<dbReference type="Gene3D" id="3.40.50.1820">
    <property type="entry name" value="alpha/beta hydrolase"/>
    <property type="match status" value="1"/>
</dbReference>
<protein>
    <recommendedName>
        <fullName evidence="14">sn-1-specific diacylglycerol lipase</fullName>
        <ecNumber evidence="14">3.1.1.116</ecNumber>
    </recommendedName>
</protein>
<reference evidence="16" key="2">
    <citation type="journal article" date="2007" name="Science">
        <title>Draft genome sequence of the sexually transmitted pathogen Trichomonas vaginalis.</title>
        <authorList>
            <person name="Carlton J.M."/>
            <person name="Hirt R.P."/>
            <person name="Silva J.C."/>
            <person name="Delcher A.L."/>
            <person name="Schatz M."/>
            <person name="Zhao Q."/>
            <person name="Wortman J.R."/>
            <person name="Bidwell S.L."/>
            <person name="Alsmark U.C.M."/>
            <person name="Besteiro S."/>
            <person name="Sicheritz-Ponten T."/>
            <person name="Noel C.J."/>
            <person name="Dacks J.B."/>
            <person name="Foster P.G."/>
            <person name="Simillion C."/>
            <person name="Van de Peer Y."/>
            <person name="Miranda-Saavedra D."/>
            <person name="Barton G.J."/>
            <person name="Westrop G.D."/>
            <person name="Mueller S."/>
            <person name="Dessi D."/>
            <person name="Fiori P.L."/>
            <person name="Ren Q."/>
            <person name="Paulsen I."/>
            <person name="Zhang H."/>
            <person name="Bastida-Corcuera F.D."/>
            <person name="Simoes-Barbosa A."/>
            <person name="Brown M.T."/>
            <person name="Hayes R.D."/>
            <person name="Mukherjee M."/>
            <person name="Okumura C.Y."/>
            <person name="Schneider R."/>
            <person name="Smith A.J."/>
            <person name="Vanacova S."/>
            <person name="Villalvazo M."/>
            <person name="Haas B.J."/>
            <person name="Pertea M."/>
            <person name="Feldblyum T.V."/>
            <person name="Utterback T.R."/>
            <person name="Shu C.L."/>
            <person name="Osoegawa K."/>
            <person name="de Jong P.J."/>
            <person name="Hrdy I."/>
            <person name="Horvathova L."/>
            <person name="Zubacova Z."/>
            <person name="Dolezal P."/>
            <person name="Malik S.B."/>
            <person name="Logsdon J.M. Jr."/>
            <person name="Henze K."/>
            <person name="Gupta A."/>
            <person name="Wang C.C."/>
            <person name="Dunne R.L."/>
            <person name="Upcroft J.A."/>
            <person name="Upcroft P."/>
            <person name="White O."/>
            <person name="Salzberg S.L."/>
            <person name="Tang P."/>
            <person name="Chiu C.-H."/>
            <person name="Lee Y.-S."/>
            <person name="Embley T.M."/>
            <person name="Coombs G.H."/>
            <person name="Mottram J.C."/>
            <person name="Tachezy J."/>
            <person name="Fraser-Liggett C.M."/>
            <person name="Johnson P.J."/>
        </authorList>
    </citation>
    <scope>NUCLEOTIDE SEQUENCE [LARGE SCALE GENOMIC DNA]</scope>
    <source>
        <strain evidence="16">G3</strain>
    </source>
</reference>
<evidence type="ECO:0000256" key="14">
    <source>
        <dbReference type="ARBA" id="ARBA00026104"/>
    </source>
</evidence>
<comment type="cofactor">
    <cofactor evidence="1">
        <name>Ca(2+)</name>
        <dbReference type="ChEBI" id="CHEBI:29108"/>
    </cofactor>
</comment>
<dbReference type="SMR" id="A2F4W9"/>
<organism evidence="16 17">
    <name type="scientific">Trichomonas vaginalis (strain ATCC PRA-98 / G3)</name>
    <dbReference type="NCBI Taxonomy" id="412133"/>
    <lineage>
        <taxon>Eukaryota</taxon>
        <taxon>Metamonada</taxon>
        <taxon>Parabasalia</taxon>
        <taxon>Trichomonadida</taxon>
        <taxon>Trichomonadidae</taxon>
        <taxon>Trichomonas</taxon>
    </lineage>
</organism>